<gene>
    <name evidence="1" type="primary">Acey_s0058.g2866</name>
    <name evidence="1" type="ORF">Y032_0058g2866</name>
</gene>
<protein>
    <submittedName>
        <fullName evidence="1">Uncharacterized protein</fullName>
    </submittedName>
</protein>
<dbReference type="AlphaFoldDB" id="A0A016U3J2"/>
<dbReference type="OrthoDB" id="5843184at2759"/>
<keyword evidence="2" id="KW-1185">Reference proteome</keyword>
<comment type="caution">
    <text evidence="1">The sequence shown here is derived from an EMBL/GenBank/DDBJ whole genome shotgun (WGS) entry which is preliminary data.</text>
</comment>
<name>A0A016U3J2_9BILA</name>
<dbReference type="EMBL" id="JARK01001394">
    <property type="protein sequence ID" value="EYC09869.1"/>
    <property type="molecule type" value="Genomic_DNA"/>
</dbReference>
<sequence>MEGKGSVYQTMTDIQQCTSSNESTLQIDRKFEKQFEEKRGSLQRLQQQNEILRAHQRTFIDGVSFRF</sequence>
<reference evidence="2" key="1">
    <citation type="journal article" date="2015" name="Nat. Genet.">
        <title>The genome and transcriptome of the zoonotic hookworm Ancylostoma ceylanicum identify infection-specific gene families.</title>
        <authorList>
            <person name="Schwarz E.M."/>
            <person name="Hu Y."/>
            <person name="Antoshechkin I."/>
            <person name="Miller M.M."/>
            <person name="Sternberg P.W."/>
            <person name="Aroian R.V."/>
        </authorList>
    </citation>
    <scope>NUCLEOTIDE SEQUENCE</scope>
    <source>
        <strain evidence="2">HY135</strain>
    </source>
</reference>
<proteinExistence type="predicted"/>
<organism evidence="1 2">
    <name type="scientific">Ancylostoma ceylanicum</name>
    <dbReference type="NCBI Taxonomy" id="53326"/>
    <lineage>
        <taxon>Eukaryota</taxon>
        <taxon>Metazoa</taxon>
        <taxon>Ecdysozoa</taxon>
        <taxon>Nematoda</taxon>
        <taxon>Chromadorea</taxon>
        <taxon>Rhabditida</taxon>
        <taxon>Rhabditina</taxon>
        <taxon>Rhabditomorpha</taxon>
        <taxon>Strongyloidea</taxon>
        <taxon>Ancylostomatidae</taxon>
        <taxon>Ancylostomatinae</taxon>
        <taxon>Ancylostoma</taxon>
    </lineage>
</organism>
<evidence type="ECO:0000313" key="1">
    <source>
        <dbReference type="EMBL" id="EYC09869.1"/>
    </source>
</evidence>
<accession>A0A016U3J2</accession>
<dbReference type="Proteomes" id="UP000024635">
    <property type="component" value="Unassembled WGS sequence"/>
</dbReference>
<evidence type="ECO:0000313" key="2">
    <source>
        <dbReference type="Proteomes" id="UP000024635"/>
    </source>
</evidence>